<evidence type="ECO:0000313" key="4">
    <source>
        <dbReference type="Proteomes" id="UP000023067"/>
    </source>
</evidence>
<evidence type="ECO:0000259" key="2">
    <source>
        <dbReference type="Pfam" id="PF02517"/>
    </source>
</evidence>
<keyword evidence="3" id="KW-0378">Hydrolase</keyword>
<sequence>MTSHDDSSLETAPSSVELRRVLAFAVLALGASTAVSLPFALGMLPIGALAFLVPLVQLAPMVAALLVRRRDRPWWRALGLGVPSWPRLGVMVLVAVAAFALVPTIRVMVSVAAGAAPASDGLGVPGLLVALPMVLIAQTVFAIGEETGWRGWLQQQLAPLGFWTSSAAIGLLWALWHLPIVLALGMSATESVLYLGTIVVVAPLLSALSTTAGTVWAAVLGHGLLNSLRVGIDQGFVEPLHPGAGLWIVEGVTAVLWLAAAAVVLTFARPLRSQAPPGDAA</sequence>
<feature type="transmembrane region" description="Helical" evidence="1">
    <location>
        <begin position="46"/>
        <end position="67"/>
    </location>
</feature>
<keyword evidence="1" id="KW-1133">Transmembrane helix</keyword>
<keyword evidence="1" id="KW-0472">Membrane</keyword>
<dbReference type="OrthoDB" id="3693644at2"/>
<dbReference type="PATRIC" id="fig|396014.3.peg.3181"/>
<feature type="transmembrane region" description="Helical" evidence="1">
    <location>
        <begin position="88"/>
        <end position="116"/>
    </location>
</feature>
<gene>
    <name evidence="3" type="ORF">BF93_08390</name>
</gene>
<reference evidence="3 4" key="1">
    <citation type="submission" date="2014-02" db="EMBL/GenBank/DDBJ databases">
        <title>Genome sequence of Brachybacterium phenoliresistens strain W13A50.</title>
        <authorList>
            <person name="Wang X."/>
        </authorList>
    </citation>
    <scope>NUCLEOTIDE SEQUENCE [LARGE SCALE GENOMIC DNA]</scope>
    <source>
        <strain evidence="3 4">W13A50</strain>
    </source>
</reference>
<dbReference type="Proteomes" id="UP000023067">
    <property type="component" value="Unassembled WGS sequence"/>
</dbReference>
<dbReference type="RefSeq" id="WP_038373981.1">
    <property type="nucleotide sequence ID" value="NZ_BAAAOW010000003.1"/>
</dbReference>
<feature type="transmembrane region" description="Helical" evidence="1">
    <location>
        <begin position="21"/>
        <end position="40"/>
    </location>
</feature>
<accession>Z9JQK9</accession>
<dbReference type="eggNOG" id="COG1266">
    <property type="taxonomic scope" value="Bacteria"/>
</dbReference>
<dbReference type="PANTHER" id="PTHR35797">
    <property type="entry name" value="PROTEASE-RELATED"/>
    <property type="match status" value="1"/>
</dbReference>
<dbReference type="GO" id="GO:0006508">
    <property type="term" value="P:proteolysis"/>
    <property type="evidence" value="ECO:0007669"/>
    <property type="project" value="UniProtKB-KW"/>
</dbReference>
<dbReference type="PANTHER" id="PTHR35797:SF1">
    <property type="entry name" value="PROTEASE"/>
    <property type="match status" value="1"/>
</dbReference>
<keyword evidence="1" id="KW-0812">Transmembrane</keyword>
<evidence type="ECO:0000256" key="1">
    <source>
        <dbReference type="SAM" id="Phobius"/>
    </source>
</evidence>
<evidence type="ECO:0000313" key="3">
    <source>
        <dbReference type="EMBL" id="EWS80056.1"/>
    </source>
</evidence>
<feature type="transmembrane region" description="Helical" evidence="1">
    <location>
        <begin position="122"/>
        <end position="144"/>
    </location>
</feature>
<dbReference type="EMBL" id="JDYK01000020">
    <property type="protein sequence ID" value="EWS80056.1"/>
    <property type="molecule type" value="Genomic_DNA"/>
</dbReference>
<dbReference type="InterPro" id="IPR003675">
    <property type="entry name" value="Rce1/LyrA-like_dom"/>
</dbReference>
<keyword evidence="3" id="KW-0645">Protease</keyword>
<dbReference type="InterPro" id="IPR042150">
    <property type="entry name" value="MmRce1-like"/>
</dbReference>
<comment type="caution">
    <text evidence="3">The sequence shown here is derived from an EMBL/GenBank/DDBJ whole genome shotgun (WGS) entry which is preliminary data.</text>
</comment>
<feature type="domain" description="CAAX prenyl protease 2/Lysostaphin resistance protein A-like" evidence="2">
    <location>
        <begin position="131"/>
        <end position="227"/>
    </location>
</feature>
<dbReference type="AlphaFoldDB" id="Z9JQK9"/>
<dbReference type="STRING" id="396014.BF93_08390"/>
<organism evidence="3 4">
    <name type="scientific">Brachybacterium phenoliresistens</name>
    <dbReference type="NCBI Taxonomy" id="396014"/>
    <lineage>
        <taxon>Bacteria</taxon>
        <taxon>Bacillati</taxon>
        <taxon>Actinomycetota</taxon>
        <taxon>Actinomycetes</taxon>
        <taxon>Micrococcales</taxon>
        <taxon>Dermabacteraceae</taxon>
        <taxon>Brachybacterium</taxon>
    </lineage>
</organism>
<feature type="transmembrane region" description="Helical" evidence="1">
    <location>
        <begin position="212"/>
        <end position="232"/>
    </location>
</feature>
<name>Z9JQK9_9MICO</name>
<dbReference type="GO" id="GO:0080120">
    <property type="term" value="P:CAAX-box protein maturation"/>
    <property type="evidence" value="ECO:0007669"/>
    <property type="project" value="UniProtKB-ARBA"/>
</dbReference>
<protein>
    <submittedName>
        <fullName evidence="3">CAAX protease</fullName>
    </submittedName>
</protein>
<feature type="transmembrane region" description="Helical" evidence="1">
    <location>
        <begin position="156"/>
        <end position="176"/>
    </location>
</feature>
<feature type="transmembrane region" description="Helical" evidence="1">
    <location>
        <begin position="244"/>
        <end position="268"/>
    </location>
</feature>
<feature type="transmembrane region" description="Helical" evidence="1">
    <location>
        <begin position="182"/>
        <end position="205"/>
    </location>
</feature>
<dbReference type="HOGENOM" id="CLU_948888_0_0_11"/>
<proteinExistence type="predicted"/>
<keyword evidence="4" id="KW-1185">Reference proteome</keyword>
<dbReference type="GO" id="GO:0004175">
    <property type="term" value="F:endopeptidase activity"/>
    <property type="evidence" value="ECO:0007669"/>
    <property type="project" value="UniProtKB-ARBA"/>
</dbReference>
<dbReference type="Pfam" id="PF02517">
    <property type="entry name" value="Rce1-like"/>
    <property type="match status" value="1"/>
</dbReference>